<dbReference type="AlphaFoldDB" id="A0A7C9BBG6"/>
<evidence type="ECO:0000313" key="3">
    <source>
        <dbReference type="Proteomes" id="UP000479293"/>
    </source>
</evidence>
<organism evidence="2 3">
    <name type="scientific">Salmonirosea aquatica</name>
    <dbReference type="NCBI Taxonomy" id="2654236"/>
    <lineage>
        <taxon>Bacteria</taxon>
        <taxon>Pseudomonadati</taxon>
        <taxon>Bacteroidota</taxon>
        <taxon>Cytophagia</taxon>
        <taxon>Cytophagales</taxon>
        <taxon>Spirosomataceae</taxon>
        <taxon>Salmonirosea</taxon>
    </lineage>
</organism>
<dbReference type="InterPro" id="IPR020843">
    <property type="entry name" value="ER"/>
</dbReference>
<dbReference type="EMBL" id="WHLY01000002">
    <property type="protein sequence ID" value="MPR33356.1"/>
    <property type="molecule type" value="Genomic_DNA"/>
</dbReference>
<protein>
    <submittedName>
        <fullName evidence="2">Zinc-binding dehydrogenase</fullName>
    </submittedName>
</protein>
<dbReference type="GO" id="GO:0016491">
    <property type="term" value="F:oxidoreductase activity"/>
    <property type="evidence" value="ECO:0007669"/>
    <property type="project" value="InterPro"/>
</dbReference>
<evidence type="ECO:0000259" key="1">
    <source>
        <dbReference type="SMART" id="SM00829"/>
    </source>
</evidence>
<dbReference type="Pfam" id="PF00107">
    <property type="entry name" value="ADH_zinc_N"/>
    <property type="match status" value="1"/>
</dbReference>
<sequence length="323" mass="34396">MKAAVLHQLGTLPIYEDFQDPIPRNETELLLHVKAASVKNLDKLRASGQHYASYTHLPVVVGMDGVGTLENGTRVYAQGLTGMIAEKALVAHNRYTILPERIDDVTAAALPNAVMGAALALRFRAKIEKGDTVLINGATGVTGQVAVQIARHYGAAKIIATGRNPHLLQKLTEIGADEVLSLEQEDGTIVEKLKELNAASPIGAVIDYLWGHPIELIVDALKSSGATASVPRVRLVSVGSMAGETIRLDSGSLRSSVIELLGSGLGSFTPQEMQKFSTEVLPEMFQLAADGKLHIGTETAAFPDIAASWVQKNAPGKRLVICI</sequence>
<reference evidence="2 3" key="1">
    <citation type="submission" date="2019-10" db="EMBL/GenBank/DDBJ databases">
        <title>Draft Genome Sequence of Cytophagaceae sp. SJW1-29.</title>
        <authorList>
            <person name="Choi A."/>
        </authorList>
    </citation>
    <scope>NUCLEOTIDE SEQUENCE [LARGE SCALE GENOMIC DNA]</scope>
    <source>
        <strain evidence="2 3">SJW1-29</strain>
    </source>
</reference>
<keyword evidence="3" id="KW-1185">Reference proteome</keyword>
<dbReference type="SUPFAM" id="SSF50129">
    <property type="entry name" value="GroES-like"/>
    <property type="match status" value="1"/>
</dbReference>
<comment type="caution">
    <text evidence="2">The sequence shown here is derived from an EMBL/GenBank/DDBJ whole genome shotgun (WGS) entry which is preliminary data.</text>
</comment>
<dbReference type="InterPro" id="IPR036291">
    <property type="entry name" value="NAD(P)-bd_dom_sf"/>
</dbReference>
<evidence type="ECO:0000313" key="2">
    <source>
        <dbReference type="EMBL" id="MPR33356.1"/>
    </source>
</evidence>
<dbReference type="Gene3D" id="3.90.180.10">
    <property type="entry name" value="Medium-chain alcohol dehydrogenases, catalytic domain"/>
    <property type="match status" value="1"/>
</dbReference>
<accession>A0A7C9BBG6</accession>
<dbReference type="SUPFAM" id="SSF51735">
    <property type="entry name" value="NAD(P)-binding Rossmann-fold domains"/>
    <property type="match status" value="1"/>
</dbReference>
<proteinExistence type="predicted"/>
<dbReference type="PANTHER" id="PTHR43677:SF11">
    <property type="entry name" value="ZINC-CONTAINING ALCOHOL DEHYDROGENASE"/>
    <property type="match status" value="1"/>
</dbReference>
<dbReference type="PANTHER" id="PTHR43677">
    <property type="entry name" value="SHORT-CHAIN DEHYDROGENASE/REDUCTASE"/>
    <property type="match status" value="1"/>
</dbReference>
<dbReference type="Proteomes" id="UP000479293">
    <property type="component" value="Unassembled WGS sequence"/>
</dbReference>
<gene>
    <name evidence="2" type="ORF">GBK04_08275</name>
</gene>
<name>A0A7C9BBG6_9BACT</name>
<feature type="domain" description="Enoyl reductase (ER)" evidence="1">
    <location>
        <begin position="7"/>
        <end position="320"/>
    </location>
</feature>
<dbReference type="InterPro" id="IPR011032">
    <property type="entry name" value="GroES-like_sf"/>
</dbReference>
<dbReference type="InterPro" id="IPR051397">
    <property type="entry name" value="Zn-ADH-like_protein"/>
</dbReference>
<dbReference type="SMART" id="SM00829">
    <property type="entry name" value="PKS_ER"/>
    <property type="match status" value="1"/>
</dbReference>
<dbReference type="RefSeq" id="WP_152758534.1">
    <property type="nucleotide sequence ID" value="NZ_WHLY01000002.1"/>
</dbReference>
<dbReference type="InterPro" id="IPR013149">
    <property type="entry name" value="ADH-like_C"/>
</dbReference>
<dbReference type="Gene3D" id="3.40.50.720">
    <property type="entry name" value="NAD(P)-binding Rossmann-like Domain"/>
    <property type="match status" value="1"/>
</dbReference>